<feature type="domain" description="PRC-barrel" evidence="1">
    <location>
        <begin position="19"/>
        <end position="72"/>
    </location>
</feature>
<sequence>MRTATDRSRLTDRIGAPEDYVGYGVHDPEGRRIGSVKELFVNRRGEPEYVKLRTGLFGLRTYLLPVDVVLVDEEHRVLNLQ</sequence>
<dbReference type="KEGG" id="rmar:GBA65_07710"/>
<dbReference type="Proteomes" id="UP000502706">
    <property type="component" value="Chromosome"/>
</dbReference>
<proteinExistence type="predicted"/>
<dbReference type="InterPro" id="IPR014747">
    <property type="entry name" value="Bac_photo_RC_H_C"/>
</dbReference>
<dbReference type="InterPro" id="IPR011033">
    <property type="entry name" value="PRC_barrel-like_sf"/>
</dbReference>
<name>A0A6G8PW49_9ACTN</name>
<dbReference type="EMBL" id="CP045121">
    <property type="protein sequence ID" value="QIN78429.1"/>
    <property type="molecule type" value="Genomic_DNA"/>
</dbReference>
<dbReference type="Gene3D" id="3.90.50.10">
    <property type="entry name" value="Photosynthetic Reaction Center, subunit H, domain 2"/>
    <property type="match status" value="1"/>
</dbReference>
<organism evidence="2 3">
    <name type="scientific">Rubrobacter marinus</name>
    <dbReference type="NCBI Taxonomy" id="2653852"/>
    <lineage>
        <taxon>Bacteria</taxon>
        <taxon>Bacillati</taxon>
        <taxon>Actinomycetota</taxon>
        <taxon>Rubrobacteria</taxon>
        <taxon>Rubrobacterales</taxon>
        <taxon>Rubrobacteraceae</taxon>
        <taxon>Rubrobacter</taxon>
    </lineage>
</organism>
<dbReference type="Pfam" id="PF05239">
    <property type="entry name" value="PRC"/>
    <property type="match status" value="1"/>
</dbReference>
<dbReference type="InterPro" id="IPR027275">
    <property type="entry name" value="PRC-brl_dom"/>
</dbReference>
<dbReference type="GO" id="GO:0030077">
    <property type="term" value="C:plasma membrane light-harvesting complex"/>
    <property type="evidence" value="ECO:0007669"/>
    <property type="project" value="InterPro"/>
</dbReference>
<evidence type="ECO:0000313" key="2">
    <source>
        <dbReference type="EMBL" id="QIN78429.1"/>
    </source>
</evidence>
<keyword evidence="3" id="KW-1185">Reference proteome</keyword>
<reference evidence="2 3" key="1">
    <citation type="submission" date="2019-10" db="EMBL/GenBank/DDBJ databases">
        <title>Rubrobacter sp nov SCSIO 52915 isolated from a deep-sea sediment in the South China Sea.</title>
        <authorList>
            <person name="Chen R.W."/>
        </authorList>
    </citation>
    <scope>NUCLEOTIDE SEQUENCE [LARGE SCALE GENOMIC DNA]</scope>
    <source>
        <strain evidence="2 3">SCSIO 52915</strain>
    </source>
</reference>
<dbReference type="RefSeq" id="WP_166396103.1">
    <property type="nucleotide sequence ID" value="NZ_CP045121.1"/>
</dbReference>
<gene>
    <name evidence="2" type="ORF">GBA65_07710</name>
</gene>
<dbReference type="SUPFAM" id="SSF50346">
    <property type="entry name" value="PRC-barrel domain"/>
    <property type="match status" value="1"/>
</dbReference>
<evidence type="ECO:0000313" key="3">
    <source>
        <dbReference type="Proteomes" id="UP000502706"/>
    </source>
</evidence>
<accession>A0A6G8PW49</accession>
<protein>
    <recommendedName>
        <fullName evidence="1">PRC-barrel domain-containing protein</fullName>
    </recommendedName>
</protein>
<dbReference type="AlphaFoldDB" id="A0A6G8PW49"/>
<evidence type="ECO:0000259" key="1">
    <source>
        <dbReference type="Pfam" id="PF05239"/>
    </source>
</evidence>
<dbReference type="GO" id="GO:0019684">
    <property type="term" value="P:photosynthesis, light reaction"/>
    <property type="evidence" value="ECO:0007669"/>
    <property type="project" value="InterPro"/>
</dbReference>